<organism evidence="13 14">
    <name type="scientific">Lujinxingia litoralis</name>
    <dbReference type="NCBI Taxonomy" id="2211119"/>
    <lineage>
        <taxon>Bacteria</taxon>
        <taxon>Deltaproteobacteria</taxon>
        <taxon>Bradymonadales</taxon>
        <taxon>Lujinxingiaceae</taxon>
        <taxon>Lujinxingia</taxon>
    </lineage>
</organism>
<dbReference type="InterPro" id="IPR048634">
    <property type="entry name" value="SecD_SecF_C"/>
</dbReference>
<feature type="transmembrane region" description="Helical" evidence="9">
    <location>
        <begin position="48"/>
        <end position="65"/>
    </location>
</feature>
<feature type="transmembrane region" description="Helical" evidence="9">
    <location>
        <begin position="509"/>
        <end position="531"/>
    </location>
</feature>
<feature type="transmembrane region" description="Helical" evidence="9">
    <location>
        <begin position="486"/>
        <end position="504"/>
    </location>
</feature>
<feature type="transmembrane region" description="Helical" evidence="9">
    <location>
        <begin position="609"/>
        <end position="633"/>
    </location>
</feature>
<dbReference type="PANTHER" id="PTHR30081">
    <property type="entry name" value="PROTEIN-EXPORT MEMBRANE PROTEIN SEC"/>
    <property type="match status" value="1"/>
</dbReference>
<dbReference type="InterPro" id="IPR048631">
    <property type="entry name" value="SecD_1st"/>
</dbReference>
<keyword evidence="5 9" id="KW-0653">Protein transport</keyword>
<dbReference type="GO" id="GO:0015450">
    <property type="term" value="F:protein-transporting ATPase activity"/>
    <property type="evidence" value="ECO:0007669"/>
    <property type="project" value="InterPro"/>
</dbReference>
<comment type="function">
    <text evidence="9">Part of the Sec protein translocase complex. Interacts with the SecYEG preprotein conducting channel. SecDF uses the proton motive force (PMF) to complete protein translocation after the ATP-dependent function of SecA.</text>
</comment>
<dbReference type="NCBIfam" id="TIGR00916">
    <property type="entry name" value="2A0604s01"/>
    <property type="match status" value="1"/>
</dbReference>
<dbReference type="Pfam" id="PF21760">
    <property type="entry name" value="SecD_1st"/>
    <property type="match status" value="1"/>
</dbReference>
<evidence type="ECO:0000256" key="1">
    <source>
        <dbReference type="ARBA" id="ARBA00004651"/>
    </source>
</evidence>
<feature type="domain" description="Protein translocase subunit SecDF P1" evidence="11">
    <location>
        <begin position="217"/>
        <end position="278"/>
    </location>
</feature>
<gene>
    <name evidence="9 13" type="primary">secD</name>
    <name evidence="13" type="ORF">DL240_05730</name>
</gene>
<dbReference type="Gene3D" id="3.30.70.3220">
    <property type="match status" value="1"/>
</dbReference>
<comment type="subcellular location">
    <subcellularLocation>
        <location evidence="1 9">Cell membrane</location>
        <topology evidence="1 9">Multi-pass membrane protein</topology>
    </subcellularLocation>
</comment>
<dbReference type="PANTHER" id="PTHR30081:SF1">
    <property type="entry name" value="PROTEIN TRANSLOCASE SUBUNIT SECD"/>
    <property type="match status" value="1"/>
</dbReference>
<evidence type="ECO:0000256" key="9">
    <source>
        <dbReference type="HAMAP-Rule" id="MF_01463"/>
    </source>
</evidence>
<dbReference type="Pfam" id="PF02355">
    <property type="entry name" value="SecD_SecF_C"/>
    <property type="match status" value="1"/>
</dbReference>
<dbReference type="GO" id="GO:0065002">
    <property type="term" value="P:intracellular protein transmembrane transport"/>
    <property type="evidence" value="ECO:0007669"/>
    <property type="project" value="UniProtKB-UniRule"/>
</dbReference>
<dbReference type="SUPFAM" id="SSF82866">
    <property type="entry name" value="Multidrug efflux transporter AcrB transmembrane domain"/>
    <property type="match status" value="1"/>
</dbReference>
<accession>A0A328CB17</accession>
<protein>
    <recommendedName>
        <fullName evidence="9">Protein translocase subunit SecD</fullName>
    </recommendedName>
</protein>
<comment type="subunit">
    <text evidence="9">Forms a complex with SecF. Part of the essential Sec protein translocation apparatus which comprises SecA, SecYEG and auxiliary proteins SecDF. Other proteins may also be involved.</text>
</comment>
<dbReference type="GO" id="GO:0043952">
    <property type="term" value="P:protein transport by the Sec complex"/>
    <property type="evidence" value="ECO:0007669"/>
    <property type="project" value="UniProtKB-UniRule"/>
</dbReference>
<keyword evidence="14" id="KW-1185">Reference proteome</keyword>
<evidence type="ECO:0000256" key="2">
    <source>
        <dbReference type="ARBA" id="ARBA00022448"/>
    </source>
</evidence>
<dbReference type="Proteomes" id="UP000249169">
    <property type="component" value="Unassembled WGS sequence"/>
</dbReference>
<evidence type="ECO:0000313" key="13">
    <source>
        <dbReference type="EMBL" id="RAL23659.1"/>
    </source>
</evidence>
<keyword evidence="6 9" id="KW-1133">Transmembrane helix</keyword>
<keyword evidence="3 9" id="KW-1003">Cell membrane</keyword>
<dbReference type="AlphaFoldDB" id="A0A328CB17"/>
<evidence type="ECO:0000256" key="6">
    <source>
        <dbReference type="ARBA" id="ARBA00022989"/>
    </source>
</evidence>
<dbReference type="GO" id="GO:0005886">
    <property type="term" value="C:plasma membrane"/>
    <property type="evidence" value="ECO:0007669"/>
    <property type="project" value="UniProtKB-SubCell"/>
</dbReference>
<evidence type="ECO:0000259" key="10">
    <source>
        <dbReference type="Pfam" id="PF02355"/>
    </source>
</evidence>
<dbReference type="Gene3D" id="3.30.1360.200">
    <property type="match status" value="1"/>
</dbReference>
<dbReference type="InterPro" id="IPR022813">
    <property type="entry name" value="SecD/SecF_arch_bac"/>
</dbReference>
<name>A0A328CB17_9DELT</name>
<dbReference type="InterPro" id="IPR054384">
    <property type="entry name" value="SecDF_P1_head"/>
</dbReference>
<dbReference type="Pfam" id="PF22599">
    <property type="entry name" value="SecDF_P1_head"/>
    <property type="match status" value="1"/>
</dbReference>
<feature type="transmembrane region" description="Helical" evidence="9">
    <location>
        <begin position="537"/>
        <end position="556"/>
    </location>
</feature>
<dbReference type="InterPro" id="IPR055344">
    <property type="entry name" value="SecD_SecF_C_bact"/>
</dbReference>
<evidence type="ECO:0000256" key="5">
    <source>
        <dbReference type="ARBA" id="ARBA00022927"/>
    </source>
</evidence>
<feature type="domain" description="Protein export membrane protein SecD/SecF C-terminal" evidence="10">
    <location>
        <begin position="468"/>
        <end position="636"/>
    </location>
</feature>
<dbReference type="HAMAP" id="MF_01463_B">
    <property type="entry name" value="SecD_B"/>
    <property type="match status" value="1"/>
</dbReference>
<dbReference type="EMBL" id="QHKO01000002">
    <property type="protein sequence ID" value="RAL23659.1"/>
    <property type="molecule type" value="Genomic_DNA"/>
</dbReference>
<evidence type="ECO:0000259" key="12">
    <source>
        <dbReference type="Pfam" id="PF22599"/>
    </source>
</evidence>
<dbReference type="GO" id="GO:0006605">
    <property type="term" value="P:protein targeting"/>
    <property type="evidence" value="ECO:0007669"/>
    <property type="project" value="UniProtKB-UniRule"/>
</dbReference>
<dbReference type="InterPro" id="IPR005791">
    <property type="entry name" value="SecD"/>
</dbReference>
<proteinExistence type="inferred from homology"/>
<feature type="transmembrane region" description="Helical" evidence="9">
    <location>
        <begin position="581"/>
        <end position="603"/>
    </location>
</feature>
<dbReference type="PRINTS" id="PR00702">
    <property type="entry name" value="ACRIFLAVINRP"/>
</dbReference>
<keyword evidence="2 9" id="KW-0813">Transport</keyword>
<comment type="caution">
    <text evidence="13">The sequence shown here is derived from an EMBL/GenBank/DDBJ whole genome shotgun (WGS) entry which is preliminary data.</text>
</comment>
<dbReference type="NCBIfam" id="TIGR01129">
    <property type="entry name" value="secD"/>
    <property type="match status" value="1"/>
</dbReference>
<evidence type="ECO:0000259" key="11">
    <source>
        <dbReference type="Pfam" id="PF21760"/>
    </source>
</evidence>
<evidence type="ECO:0000313" key="14">
    <source>
        <dbReference type="Proteomes" id="UP000249169"/>
    </source>
</evidence>
<keyword evidence="7 9" id="KW-0811">Translocation</keyword>
<evidence type="ECO:0000256" key="7">
    <source>
        <dbReference type="ARBA" id="ARBA00023010"/>
    </source>
</evidence>
<comment type="similarity">
    <text evidence="9">Belongs to the SecD/SecF family. SecD subfamily.</text>
</comment>
<reference evidence="13 14" key="1">
    <citation type="submission" date="2018-05" db="EMBL/GenBank/DDBJ databases">
        <title>Lujinxingia marina gen. nov. sp. nov., a new facultative anaerobic member of the class Deltaproteobacteria, and proposal of Lujinxingaceae fam. nov.</title>
        <authorList>
            <person name="Li C.-M."/>
        </authorList>
    </citation>
    <scope>NUCLEOTIDE SEQUENCE [LARGE SCALE GENOMIC DNA]</scope>
    <source>
        <strain evidence="13 14">B210</strain>
    </source>
</reference>
<evidence type="ECO:0000256" key="8">
    <source>
        <dbReference type="ARBA" id="ARBA00023136"/>
    </source>
</evidence>
<evidence type="ECO:0000256" key="4">
    <source>
        <dbReference type="ARBA" id="ARBA00022692"/>
    </source>
</evidence>
<keyword evidence="4 9" id="KW-0812">Transmembrane</keyword>
<dbReference type="Gene3D" id="1.20.1640.10">
    <property type="entry name" value="Multidrug efflux transporter AcrB transmembrane domain"/>
    <property type="match status" value="1"/>
</dbReference>
<evidence type="ECO:0000256" key="3">
    <source>
        <dbReference type="ARBA" id="ARBA00022475"/>
    </source>
</evidence>
<dbReference type="InterPro" id="IPR001036">
    <property type="entry name" value="Acrflvin-R"/>
</dbReference>
<sequence>MSSESAPAVPGSARELTIERRAGTFTSPPGEAFGPVLERSFGFMKSSLYRWGLVVVAFLVALYALTPTILDWSDGALDGKPASTDGVASMFLEVDPTTEQITWTNVQPLTLGLDLQGGLLLQYHVYVDRAVQDQLTRMAGGIEERLREVQPDVQVEATHPDGETYIDVTLGQADDRKLFTEEFMSNFPSLTRSDTGSTTLRLQMDPNYIEETKEMAITQAIEKIRLRIDALGVAEPSVTRQGLSDIVIQLPGIREENIERAKDLIGQTAQLRFQMVDDSGTNQFFGQFRGQLPAGFALRSIDGGYFSVTHQDKEALQEFFAGRVADDRAIGYQFHPVYQDREKKVLDEEQSYWKTYLVYREAELTGEYIQDARVAVDQQFNRPYVSLTFFPEGAKIFAETTTEYTGQRFAIMMDDEVNSAPVINEPITGGRAQITLGSMQSYTEVQQEAQNLVIVLRHGALPAPIERQFETIVGPTLGQDSIDSSMRALLVGSILVILFMLIYYRRSGVISTIALTLNLVLIMAGLASLGATLTLPGIAGIILTVGMAVDANVIIYERIREELVVNQKPVRVAVKEGFDKAFSAVLDANITTGIAALVLLQYGTGPIRGFAITLLIGIVSTLFTAVYVTRILFDDWMQRTKSEKLSI</sequence>
<keyword evidence="8 9" id="KW-0472">Membrane</keyword>
<feature type="domain" description="SecDF P1 head subdomain" evidence="12">
    <location>
        <begin position="352"/>
        <end position="463"/>
    </location>
</feature>
<dbReference type="FunFam" id="1.20.1640.10:FF:000004">
    <property type="entry name" value="Protein translocase subunit SecD"/>
    <property type="match status" value="1"/>
</dbReference>